<keyword evidence="3" id="KW-1185">Reference proteome</keyword>
<evidence type="ECO:0000256" key="1">
    <source>
        <dbReference type="SAM" id="MobiDB-lite"/>
    </source>
</evidence>
<feature type="compositionally biased region" description="Basic and acidic residues" evidence="1">
    <location>
        <begin position="38"/>
        <end position="50"/>
    </location>
</feature>
<evidence type="ECO:0000313" key="2">
    <source>
        <dbReference type="EMBL" id="ODM14615.1"/>
    </source>
</evidence>
<dbReference type="Proteomes" id="UP000094569">
    <property type="component" value="Unassembled WGS sequence"/>
</dbReference>
<comment type="caution">
    <text evidence="2">The sequence shown here is derived from an EMBL/GenBank/DDBJ whole genome shotgun (WGS) entry which is preliminary data.</text>
</comment>
<accession>A0A1E3B114</accession>
<sequence length="79" mass="9124">MAAMTKESGQNPLSRAREWFQTGKGFGMRDWEGEEEADRAQLEEMYRHNDGLLNDTLPQSSSLRQVQNSHDRHISHPEP</sequence>
<reference evidence="2 3" key="1">
    <citation type="journal article" date="2016" name="BMC Genomics">
        <title>Comparative genomic and transcriptomic analyses of the Fuzhuan brick tea-fermentation fungus Aspergillus cristatus.</title>
        <authorList>
            <person name="Ge Y."/>
            <person name="Wang Y."/>
            <person name="Liu Y."/>
            <person name="Tan Y."/>
            <person name="Ren X."/>
            <person name="Zhang X."/>
            <person name="Hyde K.D."/>
            <person name="Liu Y."/>
            <person name="Liu Z."/>
        </authorList>
    </citation>
    <scope>NUCLEOTIDE SEQUENCE [LARGE SCALE GENOMIC DNA]</scope>
    <source>
        <strain evidence="2 3">GZAAS20.1005</strain>
    </source>
</reference>
<dbReference type="EMBL" id="JXNT01000023">
    <property type="protein sequence ID" value="ODM14615.1"/>
    <property type="molecule type" value="Genomic_DNA"/>
</dbReference>
<proteinExistence type="predicted"/>
<evidence type="ECO:0000313" key="3">
    <source>
        <dbReference type="Proteomes" id="UP000094569"/>
    </source>
</evidence>
<dbReference type="VEuPathDB" id="FungiDB:SI65_09960"/>
<dbReference type="AlphaFoldDB" id="A0A1E3B114"/>
<feature type="compositionally biased region" description="Basic and acidic residues" evidence="1">
    <location>
        <begin position="69"/>
        <end position="79"/>
    </location>
</feature>
<feature type="compositionally biased region" description="Polar residues" evidence="1">
    <location>
        <begin position="56"/>
        <end position="68"/>
    </location>
</feature>
<name>A0A1E3B114_ASPCR</name>
<organism evidence="2 3">
    <name type="scientific">Aspergillus cristatus</name>
    <name type="common">Chinese Fuzhuan brick tea-fermentation fungus</name>
    <name type="synonym">Eurotium cristatum</name>
    <dbReference type="NCBI Taxonomy" id="573508"/>
    <lineage>
        <taxon>Eukaryota</taxon>
        <taxon>Fungi</taxon>
        <taxon>Dikarya</taxon>
        <taxon>Ascomycota</taxon>
        <taxon>Pezizomycotina</taxon>
        <taxon>Eurotiomycetes</taxon>
        <taxon>Eurotiomycetidae</taxon>
        <taxon>Eurotiales</taxon>
        <taxon>Aspergillaceae</taxon>
        <taxon>Aspergillus</taxon>
        <taxon>Aspergillus subgen. Aspergillus</taxon>
    </lineage>
</organism>
<protein>
    <submittedName>
        <fullName evidence="2">Uncharacterized protein</fullName>
    </submittedName>
</protein>
<gene>
    <name evidence="2" type="ORF">SI65_09960</name>
</gene>
<feature type="region of interest" description="Disordered" evidence="1">
    <location>
        <begin position="1"/>
        <end position="79"/>
    </location>
</feature>